<keyword evidence="1" id="KW-0472">Membrane</keyword>
<feature type="transmembrane region" description="Helical" evidence="1">
    <location>
        <begin position="147"/>
        <end position="166"/>
    </location>
</feature>
<protein>
    <submittedName>
        <fullName evidence="2">Uncharacterized protein</fullName>
    </submittedName>
</protein>
<proteinExistence type="predicted"/>
<feature type="transmembrane region" description="Helical" evidence="1">
    <location>
        <begin position="64"/>
        <end position="86"/>
    </location>
</feature>
<keyword evidence="1" id="KW-0812">Transmembrane</keyword>
<feature type="transmembrane region" description="Helical" evidence="1">
    <location>
        <begin position="107"/>
        <end position="127"/>
    </location>
</feature>
<dbReference type="KEGG" id="nci:NCTC10296_01234"/>
<dbReference type="AlphaFoldDB" id="A0A1X3CX74"/>
<feature type="transmembrane region" description="Helical" evidence="1">
    <location>
        <begin position="21"/>
        <end position="41"/>
    </location>
</feature>
<organism evidence="2 3">
    <name type="scientific">Neisseria canis</name>
    <dbReference type="NCBI Taxonomy" id="493"/>
    <lineage>
        <taxon>Bacteria</taxon>
        <taxon>Pseudomonadati</taxon>
        <taxon>Pseudomonadota</taxon>
        <taxon>Betaproteobacteria</taxon>
        <taxon>Neisseriales</taxon>
        <taxon>Neisseriaceae</taxon>
        <taxon>Neisseria</taxon>
    </lineage>
</organism>
<sequence length="170" mass="20538">MERTRDSFLPKLLLDLENIMYFPKIMTMGMPFLIFISLFFVPENFVGLTKSSQTMMEAEYRNKWLFDVIYISSILLFINFHIFMFFKKNTTSTLNNINKFFKFNGNPTHIKFIFYLIFFLYCLSMNMDSSNSTRFIMEYKRSAYINFFIYIVLFYYSIMILGSLSLQKRK</sequence>
<dbReference type="EMBL" id="LR134313">
    <property type="protein sequence ID" value="VEF01222.1"/>
    <property type="molecule type" value="Genomic_DNA"/>
</dbReference>
<keyword evidence="1" id="KW-1133">Transmembrane helix</keyword>
<name>A0A1X3CX74_9NEIS</name>
<evidence type="ECO:0000313" key="3">
    <source>
        <dbReference type="Proteomes" id="UP000279284"/>
    </source>
</evidence>
<accession>A0A1X3CX74</accession>
<reference evidence="2 3" key="1">
    <citation type="submission" date="2018-12" db="EMBL/GenBank/DDBJ databases">
        <authorList>
            <consortium name="Pathogen Informatics"/>
        </authorList>
    </citation>
    <scope>NUCLEOTIDE SEQUENCE [LARGE SCALE GENOMIC DNA]</scope>
    <source>
        <strain evidence="2 3">NCTC10296</strain>
    </source>
</reference>
<dbReference type="Proteomes" id="UP000279284">
    <property type="component" value="Chromosome"/>
</dbReference>
<gene>
    <name evidence="2" type="ORF">NCTC10296_01234</name>
</gene>
<evidence type="ECO:0000313" key="2">
    <source>
        <dbReference type="EMBL" id="VEF01222.1"/>
    </source>
</evidence>
<evidence type="ECO:0000256" key="1">
    <source>
        <dbReference type="SAM" id="Phobius"/>
    </source>
</evidence>
<keyword evidence="3" id="KW-1185">Reference proteome</keyword>